<dbReference type="EMBL" id="JAADYS010003110">
    <property type="protein sequence ID" value="KAF4450708.1"/>
    <property type="molecule type" value="Genomic_DNA"/>
</dbReference>
<dbReference type="PRINTS" id="PR01415">
    <property type="entry name" value="ANKYRIN"/>
</dbReference>
<evidence type="ECO:0000259" key="5">
    <source>
        <dbReference type="Pfam" id="PF12697"/>
    </source>
</evidence>
<evidence type="ECO:0000256" key="2">
    <source>
        <dbReference type="ARBA" id="ARBA00023043"/>
    </source>
</evidence>
<dbReference type="InterPro" id="IPR002110">
    <property type="entry name" value="Ankyrin_rpt"/>
</dbReference>
<evidence type="ECO:0000313" key="7">
    <source>
        <dbReference type="Proteomes" id="UP000554235"/>
    </source>
</evidence>
<feature type="repeat" description="ANK" evidence="3">
    <location>
        <begin position="585"/>
        <end position="617"/>
    </location>
</feature>
<dbReference type="InterPro" id="IPR036770">
    <property type="entry name" value="Ankyrin_rpt-contain_sf"/>
</dbReference>
<dbReference type="SUPFAM" id="SSF48403">
    <property type="entry name" value="Ankyrin repeat"/>
    <property type="match status" value="2"/>
</dbReference>
<evidence type="ECO:0000256" key="1">
    <source>
        <dbReference type="ARBA" id="ARBA00022737"/>
    </source>
</evidence>
<keyword evidence="1" id="KW-0677">Repeat</keyword>
<dbReference type="Proteomes" id="UP000554235">
    <property type="component" value="Unassembled WGS sequence"/>
</dbReference>
<feature type="repeat" description="ANK" evidence="3">
    <location>
        <begin position="985"/>
        <end position="1017"/>
    </location>
</feature>
<reference evidence="6 7" key="1">
    <citation type="submission" date="2020-01" db="EMBL/GenBank/DDBJ databases">
        <title>Identification and distribution of gene clusters putatively required for synthesis of sphingolipid metabolism inhibitors in phylogenetically diverse species of the filamentous fungus Fusarium.</title>
        <authorList>
            <person name="Kim H.-S."/>
            <person name="Busman M."/>
            <person name="Brown D.W."/>
            <person name="Divon H."/>
            <person name="Uhlig S."/>
            <person name="Proctor R.H."/>
        </authorList>
    </citation>
    <scope>NUCLEOTIDE SEQUENCE [LARGE SCALE GENOMIC DNA]</scope>
    <source>
        <strain evidence="6 7">NRRL 20459</strain>
    </source>
</reference>
<dbReference type="Gene3D" id="3.40.50.1820">
    <property type="entry name" value="alpha/beta hydrolase"/>
    <property type="match status" value="1"/>
</dbReference>
<feature type="region of interest" description="Disordered" evidence="4">
    <location>
        <begin position="514"/>
        <end position="557"/>
    </location>
</feature>
<feature type="repeat" description="ANK" evidence="3">
    <location>
        <begin position="853"/>
        <end position="885"/>
    </location>
</feature>
<protein>
    <submittedName>
        <fullName evidence="6">Ankyrin repeat</fullName>
    </submittedName>
</protein>
<evidence type="ECO:0000256" key="4">
    <source>
        <dbReference type="SAM" id="MobiDB-lite"/>
    </source>
</evidence>
<keyword evidence="2 3" id="KW-0040">ANK repeat</keyword>
<feature type="repeat" description="ANK" evidence="3">
    <location>
        <begin position="1084"/>
        <end position="1116"/>
    </location>
</feature>
<feature type="repeat" description="ANK" evidence="3">
    <location>
        <begin position="753"/>
        <end position="785"/>
    </location>
</feature>
<dbReference type="SUPFAM" id="SSF53474">
    <property type="entry name" value="alpha/beta-Hydrolases"/>
    <property type="match status" value="1"/>
</dbReference>
<feature type="repeat" description="ANK" evidence="3">
    <location>
        <begin position="1117"/>
        <end position="1141"/>
    </location>
</feature>
<evidence type="ECO:0000256" key="3">
    <source>
        <dbReference type="PROSITE-ProRule" id="PRU00023"/>
    </source>
</evidence>
<dbReference type="PANTHER" id="PTHR24171:SF8">
    <property type="entry name" value="BRCA1-ASSOCIATED RING DOMAIN PROTEIN 1"/>
    <property type="match status" value="1"/>
</dbReference>
<feature type="domain" description="AB hydrolase-1" evidence="5">
    <location>
        <begin position="40"/>
        <end position="293"/>
    </location>
</feature>
<dbReference type="AlphaFoldDB" id="A0A8H4NYW1"/>
<dbReference type="SMART" id="SM00248">
    <property type="entry name" value="ANK"/>
    <property type="match status" value="17"/>
</dbReference>
<sequence>MTSAFEIDAVPLDQTFRYETSSYSYTVKWTSLGDAASPPLVFVHGTPWSSRVWLPFALSLSHQFHVYLFDRPGFGDSLPETKLPGTAPSSSKVIEFDGDLARQSEVYAALFKSWQADWGNQKAHVIAHDNGGLVSLRAHLLHNCPYASLCLMDVVAIGPFGQPLFKVIANDPSHFEQLPQTAFEGILESYIRDAAFFDLSKETMNNLKSPWLKEGGKRGFLQELCQANSRSTEAVEGRYGEVGSKLPVKIIWGADDKWLPVETAHRLGQALKAKEVVTIEKAGHLIMLDQPAQLGVELGRCSAVLKASCYELVGFTNTLVNDKVPDEDSTIAGLGWDLHYASQVLDEINLNWRSNSSALMIHPSASLGMWPNIQNNLNSTNITLQGLRKELVPVVDSGRKSTFWKVGAQAWATGRHIKAISNHRKRFQAHHMALKVGANMIRIQAPQHEMHSALAVLNVEIRNLKTGIDSIKRMSFLAFDNENERQGMTVAIEGLFEAAKSFYSFASTPLPSTSWNQPEAPYSSVPPPPYTQAASSQLTVDSDKESDDGPEPSPFNVAARAGDLAELKRLYLILHGGDYQSGNEHGFPPLNSAANHGQPDALLMLIRYGADMNAASTDGQSPIYCAAKFGHLRSVKILVEHGVDKNTIHRDGTDRMTPINAAAGNGHLEVVQYLLDQGADITIANVRGWLPVGTAADEGHTEVVKLLVRYGANIHHPSEKGYTALHNAASNGHIEMIRLLLGYGARVNVVTNTGFTPLYLAADAGHADVTRVLLDHGADPSTTVGESLWTPLNAAANENHTEVVKALLEKGANPGTPNSNDWTPLNSGASEGNVEIVKALLHAGADKNLADNRGHSPLYTAVLCGFKDVAVLLLEFGANPNRPNKNGWTPLHAASNRGHAEIVRSLLGFRATVATCNNERTTPLHSASCNGHIEIVRMLLRKGAPLDIRSSDGWAAITSAAGNGHTEVVEALLDRKTDIETRNDSGWTPLGVAAGEGYPETVKALIARGASVTAPNNSSWTPLHVAAKKNRVDVMQVLLAHGCNTSVQTNVGWTPLNLAANHGSTNAVQYLLSSGANPNIPQEEGWTPLHDAANENHIEAVRSLLRAGANRNLRNNNGKTALDLAMAKGNREIEQLFLEKGFQQMRF</sequence>
<dbReference type="Pfam" id="PF13637">
    <property type="entry name" value="Ank_4"/>
    <property type="match status" value="1"/>
</dbReference>
<feature type="repeat" description="ANK" evidence="3">
    <location>
        <begin position="886"/>
        <end position="918"/>
    </location>
</feature>
<evidence type="ECO:0000313" key="6">
    <source>
        <dbReference type="EMBL" id="KAF4450708.1"/>
    </source>
</evidence>
<feature type="repeat" description="ANK" evidence="3">
    <location>
        <begin position="654"/>
        <end position="686"/>
    </location>
</feature>
<dbReference type="InterPro" id="IPR000073">
    <property type="entry name" value="AB_hydrolase_1"/>
</dbReference>
<dbReference type="Pfam" id="PF12697">
    <property type="entry name" value="Abhydrolase_6"/>
    <property type="match status" value="1"/>
</dbReference>
<proteinExistence type="predicted"/>
<comment type="caution">
    <text evidence="6">The sequence shown here is derived from an EMBL/GenBank/DDBJ whole genome shotgun (WGS) entry which is preliminary data.</text>
</comment>
<dbReference type="PROSITE" id="PS50088">
    <property type="entry name" value="ANK_REPEAT"/>
    <property type="match status" value="17"/>
</dbReference>
<feature type="repeat" description="ANK" evidence="3">
    <location>
        <begin position="820"/>
        <end position="852"/>
    </location>
</feature>
<organism evidence="6 7">
    <name type="scientific">Fusarium albosuccineum</name>
    <dbReference type="NCBI Taxonomy" id="1237068"/>
    <lineage>
        <taxon>Eukaryota</taxon>
        <taxon>Fungi</taxon>
        <taxon>Dikarya</taxon>
        <taxon>Ascomycota</taxon>
        <taxon>Pezizomycotina</taxon>
        <taxon>Sordariomycetes</taxon>
        <taxon>Hypocreomycetidae</taxon>
        <taxon>Hypocreales</taxon>
        <taxon>Nectriaceae</taxon>
        <taxon>Fusarium</taxon>
        <taxon>Fusarium decemcellulare species complex</taxon>
    </lineage>
</organism>
<name>A0A8H4NYW1_9HYPO</name>
<dbReference type="PANTHER" id="PTHR24171">
    <property type="entry name" value="ANKYRIN REPEAT DOMAIN-CONTAINING PROTEIN 39-RELATED"/>
    <property type="match status" value="1"/>
</dbReference>
<accession>A0A8H4NYW1</accession>
<dbReference type="Pfam" id="PF00023">
    <property type="entry name" value="Ank"/>
    <property type="match status" value="1"/>
</dbReference>
<dbReference type="InterPro" id="IPR029058">
    <property type="entry name" value="AB_hydrolase_fold"/>
</dbReference>
<feature type="repeat" description="ANK" evidence="3">
    <location>
        <begin position="952"/>
        <end position="984"/>
    </location>
</feature>
<gene>
    <name evidence="6" type="ORF">FALBO_16440</name>
</gene>
<feature type="repeat" description="ANK" evidence="3">
    <location>
        <begin position="1018"/>
        <end position="1050"/>
    </location>
</feature>
<dbReference type="OrthoDB" id="10252171at2759"/>
<feature type="repeat" description="ANK" evidence="3">
    <location>
        <begin position="1051"/>
        <end position="1083"/>
    </location>
</feature>
<dbReference type="Gene3D" id="1.25.40.20">
    <property type="entry name" value="Ankyrin repeat-containing domain"/>
    <property type="match status" value="4"/>
</dbReference>
<feature type="repeat" description="ANK" evidence="3">
    <location>
        <begin position="787"/>
        <end position="819"/>
    </location>
</feature>
<feature type="repeat" description="ANK" evidence="3">
    <location>
        <begin position="687"/>
        <end position="719"/>
    </location>
</feature>
<dbReference type="Pfam" id="PF12796">
    <property type="entry name" value="Ank_2"/>
    <property type="match status" value="5"/>
</dbReference>
<keyword evidence="7" id="KW-1185">Reference proteome</keyword>
<feature type="repeat" description="ANK" evidence="3">
    <location>
        <begin position="919"/>
        <end position="951"/>
    </location>
</feature>
<feature type="repeat" description="ANK" evidence="3">
    <location>
        <begin position="720"/>
        <end position="752"/>
    </location>
</feature>
<dbReference type="PROSITE" id="PS50297">
    <property type="entry name" value="ANK_REP_REGION"/>
    <property type="match status" value="17"/>
</dbReference>
<feature type="repeat" description="ANK" evidence="3">
    <location>
        <begin position="618"/>
        <end position="650"/>
    </location>
</feature>